<organism evidence="11 12">
    <name type="scientific">Owenia fusiformis</name>
    <name type="common">Polychaete worm</name>
    <dbReference type="NCBI Taxonomy" id="6347"/>
    <lineage>
        <taxon>Eukaryota</taxon>
        <taxon>Metazoa</taxon>
        <taxon>Spiralia</taxon>
        <taxon>Lophotrochozoa</taxon>
        <taxon>Annelida</taxon>
        <taxon>Polychaeta</taxon>
        <taxon>Sedentaria</taxon>
        <taxon>Canalipalpata</taxon>
        <taxon>Sabellida</taxon>
        <taxon>Oweniida</taxon>
        <taxon>Oweniidae</taxon>
        <taxon>Owenia</taxon>
    </lineage>
</organism>
<comment type="similarity">
    <text evidence="3">Belongs to the unc-13 family.</text>
</comment>
<dbReference type="Proteomes" id="UP000749559">
    <property type="component" value="Unassembled WGS sequence"/>
</dbReference>
<dbReference type="PROSITE" id="PS51259">
    <property type="entry name" value="MHD2"/>
    <property type="match status" value="1"/>
</dbReference>
<dbReference type="InterPro" id="IPR052095">
    <property type="entry name" value="UNC-13_domain"/>
</dbReference>
<feature type="region of interest" description="Disordered" evidence="7">
    <location>
        <begin position="22"/>
        <end position="47"/>
    </location>
</feature>
<proteinExistence type="inferred from homology"/>
<dbReference type="CDD" id="cd08676">
    <property type="entry name" value="C2A_Munc13-like"/>
    <property type="match status" value="1"/>
</dbReference>
<name>A0A8S4PKV2_OWEFU</name>
<feature type="domain" description="MHD1" evidence="9">
    <location>
        <begin position="631"/>
        <end position="758"/>
    </location>
</feature>
<evidence type="ECO:0000259" key="9">
    <source>
        <dbReference type="PROSITE" id="PS51258"/>
    </source>
</evidence>
<keyword evidence="5" id="KW-0963">Cytoplasm</keyword>
<feature type="domain" description="C2" evidence="8">
    <location>
        <begin position="102"/>
        <end position="283"/>
    </location>
</feature>
<dbReference type="GO" id="GO:0006887">
    <property type="term" value="P:exocytosis"/>
    <property type="evidence" value="ECO:0007669"/>
    <property type="project" value="UniProtKB-KW"/>
</dbReference>
<dbReference type="Pfam" id="PF00168">
    <property type="entry name" value="C2"/>
    <property type="match status" value="3"/>
</dbReference>
<dbReference type="GO" id="GO:0099503">
    <property type="term" value="C:secretory vesicle"/>
    <property type="evidence" value="ECO:0007669"/>
    <property type="project" value="TreeGrafter"/>
</dbReference>
<dbReference type="CDD" id="cd04009">
    <property type="entry name" value="C2B_Munc13-like"/>
    <property type="match status" value="1"/>
</dbReference>
<accession>A0A8S4PKV2</accession>
<dbReference type="EMBL" id="CAIIXF020000009">
    <property type="protein sequence ID" value="CAH1794939.1"/>
    <property type="molecule type" value="Genomic_DNA"/>
</dbReference>
<evidence type="ECO:0000256" key="2">
    <source>
        <dbReference type="ARBA" id="ARBA00004603"/>
    </source>
</evidence>
<evidence type="ECO:0000256" key="6">
    <source>
        <dbReference type="ARBA" id="ARBA00022753"/>
    </source>
</evidence>
<evidence type="ECO:0008006" key="13">
    <source>
        <dbReference type="Google" id="ProtNLM"/>
    </source>
</evidence>
<evidence type="ECO:0000259" key="8">
    <source>
        <dbReference type="PROSITE" id="PS50004"/>
    </source>
</evidence>
<comment type="caution">
    <text evidence="11">The sequence shown here is derived from an EMBL/GenBank/DDBJ whole genome shotgun (WGS) entry which is preliminary data.</text>
</comment>
<evidence type="ECO:0000256" key="3">
    <source>
        <dbReference type="ARBA" id="ARBA00005823"/>
    </source>
</evidence>
<feature type="domain" description="MHD2" evidence="10">
    <location>
        <begin position="874"/>
        <end position="982"/>
    </location>
</feature>
<evidence type="ECO:0000313" key="12">
    <source>
        <dbReference type="Proteomes" id="UP000749559"/>
    </source>
</evidence>
<dbReference type="Gene3D" id="1.20.58.1100">
    <property type="match status" value="1"/>
</dbReference>
<dbReference type="Gene3D" id="1.10.357.50">
    <property type="match status" value="1"/>
</dbReference>
<dbReference type="PROSITE" id="PS51258">
    <property type="entry name" value="MHD1"/>
    <property type="match status" value="1"/>
</dbReference>
<keyword evidence="4" id="KW-0268">Exocytosis</keyword>
<evidence type="ECO:0000259" key="10">
    <source>
        <dbReference type="PROSITE" id="PS51259"/>
    </source>
</evidence>
<comment type="subcellular location">
    <subcellularLocation>
        <location evidence="1">Cytoplasm</location>
    </subcellularLocation>
    <subcellularLocation>
        <location evidence="2">Late endosome</location>
    </subcellularLocation>
</comment>
<dbReference type="SUPFAM" id="SSF49562">
    <property type="entry name" value="C2 domain (Calcium/lipid-binding domain, CaLB)"/>
    <property type="match status" value="2"/>
</dbReference>
<evidence type="ECO:0000256" key="5">
    <source>
        <dbReference type="ARBA" id="ARBA00022490"/>
    </source>
</evidence>
<feature type="region of interest" description="Disordered" evidence="7">
    <location>
        <begin position="158"/>
        <end position="184"/>
    </location>
</feature>
<evidence type="ECO:0000256" key="1">
    <source>
        <dbReference type="ARBA" id="ARBA00004496"/>
    </source>
</evidence>
<gene>
    <name evidence="11" type="ORF">OFUS_LOCUS19553</name>
</gene>
<dbReference type="Gene3D" id="2.60.40.150">
    <property type="entry name" value="C2 domain"/>
    <property type="match status" value="2"/>
</dbReference>
<protein>
    <recommendedName>
        <fullName evidence="13">BAI1-associated protein 3</fullName>
    </recommendedName>
</protein>
<dbReference type="PANTHER" id="PTHR45999:SF4">
    <property type="entry name" value="UNC-13-4A, ISOFORM B"/>
    <property type="match status" value="1"/>
</dbReference>
<dbReference type="InterPro" id="IPR014772">
    <property type="entry name" value="Munc13_dom-2"/>
</dbReference>
<evidence type="ECO:0000256" key="7">
    <source>
        <dbReference type="SAM" id="MobiDB-lite"/>
    </source>
</evidence>
<reference evidence="11" key="1">
    <citation type="submission" date="2022-03" db="EMBL/GenBank/DDBJ databases">
        <authorList>
            <person name="Martin C."/>
        </authorList>
    </citation>
    <scope>NUCLEOTIDE SEQUENCE</scope>
</reference>
<keyword evidence="6" id="KW-0967">Endosome</keyword>
<evidence type="ECO:0000313" key="11">
    <source>
        <dbReference type="EMBL" id="CAH1794939.1"/>
    </source>
</evidence>
<dbReference type="GO" id="GO:0005770">
    <property type="term" value="C:late endosome"/>
    <property type="evidence" value="ECO:0007669"/>
    <property type="project" value="UniProtKB-SubCell"/>
</dbReference>
<keyword evidence="12" id="KW-1185">Reference proteome</keyword>
<dbReference type="AlphaFoldDB" id="A0A8S4PKV2"/>
<sequence length="1174" mass="135725">MLNRFTQKRIFSKEDFYSIKRVNNKGSKTSSKDENEAGKPPPPELQYAPYHKLQKLSKSEFEDLYIEVLYTIKHKVGTTIGGHSPFMQDLYLYAREAFGVTPEDHAHLLAKASKEMPPTLILIVTVIEARNLEAKDADGFSDPYCMLGIMPYRDRSQSITSASSEDELENRESPNTPKNPLKKFSNLSFKKRSKDKGSVAVRDELPAKYIKSTSYKPDTLNPVWNEKFRFDLDCRETDCLHIDIWDHDDEFSVLDAAKTLNEVSGFKGLNRFFKQVAQSARTNNDDHVDDFLGCVNIKVSEIPSTGIEDWFSLEGRSDRSNIQGEIKLNIKLATREYKNDYIEGDNWDDLAQHEDLLCMFIKYEITKFRYETFRWTGDLPQAARTILHQHAIQGDVTDAQQSACRWMAYSKMHIQNPFDYMFLLRLLKELDEIWQPPDFSREEKWLHARDFEEKLSQSFSRFIEFCMNLLRRVRDAFPGANKAAFHRLQGMLKCLSQIYDMEVFRYCSPFRKELRAEIKTALKSGTEEWYMKTFENTRPNGDMSAKDEESTVQRLIQLCALVNMDLHKAEKYYNKLFVDLVNVNFLSSVYRQFEKLLGPDAMKNLEHLKELHVDEKDLGNPATQQSGITLFELYMSLQEFTKFRKELPSDDRKQLAITKYYEWFQVPVEKWLVVAKLKCMHRIQKAVELDKEVDTGEGSKTDDKAKHSTSAVDICACFQQIVDFWRQLDWQDHSTGLVFVTSITQDICNGAMYYADLIHDKLKAAGYYDEIGQFDVTQQLCITINDIEQVRRSLKPLPEQLRYEQIAAALDKKGGSTESGKQARQNLYMLIHKADENMGNKIKLVTDRVADKMRPALKKDVFHLCWSPEKVPAAEAISALMEYLDSNLLTLNNNLLRTNFDRILDSIWVEVLEEIRDVVESEDQKTTLFHKRLYESLNILVDFFHANDKGLPLQRMHTKQYQELNSILKLSCEHTDRVIEAYYIDKINKQNTTERVDFGTLSVRVYYNTDAEILFVEVLNAKNILPLDANGLSDPFVLIELCPAHLHTGQHQQQTKIIKKTLNPTFDESFEFNISRAHCKQPGSCVLFTVMDHDLMFRNDFAGEVYLSLNHIPGISGEDVSGFTALTPLTLPLIQPPKNVTADSPALAVLERRLQDPKAMEFVKRRKQVQDQSA</sequence>
<dbReference type="PANTHER" id="PTHR45999">
    <property type="entry name" value="UNC-13-4A, ISOFORM B"/>
    <property type="match status" value="1"/>
</dbReference>
<dbReference type="InterPro" id="IPR000008">
    <property type="entry name" value="C2_dom"/>
</dbReference>
<dbReference type="PROSITE" id="PS50004">
    <property type="entry name" value="C2"/>
    <property type="match status" value="2"/>
</dbReference>
<dbReference type="InterPro" id="IPR035892">
    <property type="entry name" value="C2_domain_sf"/>
</dbReference>
<dbReference type="InterPro" id="IPR014770">
    <property type="entry name" value="Munc13_1"/>
</dbReference>
<evidence type="ECO:0000256" key="4">
    <source>
        <dbReference type="ARBA" id="ARBA00022483"/>
    </source>
</evidence>
<dbReference type="OrthoDB" id="7976202at2759"/>
<feature type="domain" description="C2" evidence="8">
    <location>
        <begin position="997"/>
        <end position="1122"/>
    </location>
</feature>
<dbReference type="SMART" id="SM00239">
    <property type="entry name" value="C2"/>
    <property type="match status" value="2"/>
</dbReference>